<dbReference type="AlphaFoldDB" id="A0A9Q1FE56"/>
<dbReference type="Proteomes" id="UP001152622">
    <property type="component" value="Chromosome 6"/>
</dbReference>
<evidence type="ECO:0000313" key="2">
    <source>
        <dbReference type="Proteomes" id="UP001152622"/>
    </source>
</evidence>
<sequence>MFLSRLALVLPKRLLPQAEAPDPDLGPQRLFPPVPVRGTPHCPWLPCGLRAGTCPRAPHLFPSVPDLGRTCGAGCPFTQLSPML</sequence>
<accession>A0A9Q1FE56</accession>
<reference evidence="1" key="1">
    <citation type="journal article" date="2023" name="Science">
        <title>Genome structures resolve the early diversification of teleost fishes.</title>
        <authorList>
            <person name="Parey E."/>
            <person name="Louis A."/>
            <person name="Montfort J."/>
            <person name="Bouchez O."/>
            <person name="Roques C."/>
            <person name="Iampietro C."/>
            <person name="Lluch J."/>
            <person name="Castinel A."/>
            <person name="Donnadieu C."/>
            <person name="Desvignes T."/>
            <person name="Floi Bucao C."/>
            <person name="Jouanno E."/>
            <person name="Wen M."/>
            <person name="Mejri S."/>
            <person name="Dirks R."/>
            <person name="Jansen H."/>
            <person name="Henkel C."/>
            <person name="Chen W.J."/>
            <person name="Zahm M."/>
            <person name="Cabau C."/>
            <person name="Klopp C."/>
            <person name="Thompson A.W."/>
            <person name="Robinson-Rechavi M."/>
            <person name="Braasch I."/>
            <person name="Lecointre G."/>
            <person name="Bobe J."/>
            <person name="Postlethwait J.H."/>
            <person name="Berthelot C."/>
            <person name="Roest Crollius H."/>
            <person name="Guiguen Y."/>
        </authorList>
    </citation>
    <scope>NUCLEOTIDE SEQUENCE</scope>
    <source>
        <strain evidence="1">WJC10195</strain>
    </source>
</reference>
<organism evidence="1 2">
    <name type="scientific">Synaphobranchus kaupii</name>
    <name type="common">Kaup's arrowtooth eel</name>
    <dbReference type="NCBI Taxonomy" id="118154"/>
    <lineage>
        <taxon>Eukaryota</taxon>
        <taxon>Metazoa</taxon>
        <taxon>Chordata</taxon>
        <taxon>Craniata</taxon>
        <taxon>Vertebrata</taxon>
        <taxon>Euteleostomi</taxon>
        <taxon>Actinopterygii</taxon>
        <taxon>Neopterygii</taxon>
        <taxon>Teleostei</taxon>
        <taxon>Anguilliformes</taxon>
        <taxon>Synaphobranchidae</taxon>
        <taxon>Synaphobranchus</taxon>
    </lineage>
</organism>
<proteinExistence type="predicted"/>
<protein>
    <submittedName>
        <fullName evidence="1">Uncharacterized protein</fullName>
    </submittedName>
</protein>
<comment type="caution">
    <text evidence="1">The sequence shown here is derived from an EMBL/GenBank/DDBJ whole genome shotgun (WGS) entry which is preliminary data.</text>
</comment>
<name>A0A9Q1FE56_SYNKA</name>
<gene>
    <name evidence="1" type="ORF">SKAU_G00191990</name>
</gene>
<evidence type="ECO:0000313" key="1">
    <source>
        <dbReference type="EMBL" id="KAJ8356405.1"/>
    </source>
</evidence>
<dbReference type="EMBL" id="JAINUF010000006">
    <property type="protein sequence ID" value="KAJ8356405.1"/>
    <property type="molecule type" value="Genomic_DNA"/>
</dbReference>
<keyword evidence="2" id="KW-1185">Reference proteome</keyword>